<name>A0A1D1YTS0_9ARAE</name>
<feature type="non-terminal residue" evidence="2">
    <location>
        <position position="1"/>
    </location>
</feature>
<evidence type="ECO:0000256" key="1">
    <source>
        <dbReference type="SAM" id="MobiDB-lite"/>
    </source>
</evidence>
<gene>
    <name evidence="2" type="primary">ctdspl2_1</name>
    <name evidence="2" type="ORF">g.122357</name>
</gene>
<dbReference type="Gene3D" id="3.40.50.1000">
    <property type="entry name" value="HAD superfamily/HAD-like"/>
    <property type="match status" value="1"/>
</dbReference>
<accession>A0A1D1YTS0</accession>
<dbReference type="InterPro" id="IPR023214">
    <property type="entry name" value="HAD_sf"/>
</dbReference>
<organism evidence="2">
    <name type="scientific">Anthurium amnicola</name>
    <dbReference type="NCBI Taxonomy" id="1678845"/>
    <lineage>
        <taxon>Eukaryota</taxon>
        <taxon>Viridiplantae</taxon>
        <taxon>Streptophyta</taxon>
        <taxon>Embryophyta</taxon>
        <taxon>Tracheophyta</taxon>
        <taxon>Spermatophyta</taxon>
        <taxon>Magnoliopsida</taxon>
        <taxon>Liliopsida</taxon>
        <taxon>Araceae</taxon>
        <taxon>Pothoideae</taxon>
        <taxon>Potheae</taxon>
        <taxon>Anthurium</taxon>
    </lineage>
</organism>
<dbReference type="EMBL" id="GDJX01009924">
    <property type="protein sequence ID" value="JAT58012.1"/>
    <property type="molecule type" value="Transcribed_RNA"/>
</dbReference>
<evidence type="ECO:0000313" key="2">
    <source>
        <dbReference type="EMBL" id="JAT58012.1"/>
    </source>
</evidence>
<dbReference type="InterPro" id="IPR036412">
    <property type="entry name" value="HAD-like_sf"/>
</dbReference>
<reference evidence="2" key="1">
    <citation type="submission" date="2015-07" db="EMBL/GenBank/DDBJ databases">
        <title>Transcriptome Assembly of Anthurium amnicola.</title>
        <authorList>
            <person name="Suzuki J."/>
        </authorList>
    </citation>
    <scope>NUCLEOTIDE SEQUENCE</scope>
</reference>
<feature type="region of interest" description="Disordered" evidence="1">
    <location>
        <begin position="32"/>
        <end position="62"/>
    </location>
</feature>
<dbReference type="AlphaFoldDB" id="A0A1D1YTS0"/>
<proteinExistence type="predicted"/>
<dbReference type="SUPFAM" id="SSF56784">
    <property type="entry name" value="HAD-like"/>
    <property type="match status" value="1"/>
</dbReference>
<sequence>LALPPLFIQICAGPSTPAEQISRRRRKQGFLLLKPVVPRDPEEEDDDGDGRLPLPPPVSPEKNTLVLDLDETLVHSRTDPLSSASSPSLCSTRFRRLPLGCYWVPPKQEMTLSFRKVILICNPCKVWDM</sequence>
<protein>
    <submittedName>
        <fullName evidence="2">CTD small phosphatase-like protein 2</fullName>
    </submittedName>
</protein>